<comment type="caution">
    <text evidence="2">The sequence shown here is derived from an EMBL/GenBank/DDBJ whole genome shotgun (WGS) entry which is preliminary data.</text>
</comment>
<dbReference type="EMBL" id="JBBCAQ010000037">
    <property type="protein sequence ID" value="KAK7574473.1"/>
    <property type="molecule type" value="Genomic_DNA"/>
</dbReference>
<dbReference type="AlphaFoldDB" id="A0AAN9T9R6"/>
<feature type="compositionally biased region" description="Polar residues" evidence="1">
    <location>
        <begin position="282"/>
        <end position="295"/>
    </location>
</feature>
<feature type="compositionally biased region" description="Low complexity" evidence="1">
    <location>
        <begin position="270"/>
        <end position="281"/>
    </location>
</feature>
<proteinExistence type="predicted"/>
<evidence type="ECO:0000256" key="1">
    <source>
        <dbReference type="SAM" id="MobiDB-lite"/>
    </source>
</evidence>
<evidence type="ECO:0000313" key="3">
    <source>
        <dbReference type="Proteomes" id="UP001367676"/>
    </source>
</evidence>
<accession>A0AAN9T9R6</accession>
<feature type="compositionally biased region" description="Polar residues" evidence="1">
    <location>
        <begin position="238"/>
        <end position="252"/>
    </location>
</feature>
<protein>
    <submittedName>
        <fullName evidence="2">Uncharacterized protein</fullName>
    </submittedName>
</protein>
<gene>
    <name evidence="2" type="ORF">V9T40_011664</name>
</gene>
<feature type="region of interest" description="Disordered" evidence="1">
    <location>
        <begin position="212"/>
        <end position="311"/>
    </location>
</feature>
<sequence>MENIKPIVEVTGGTVVDGNSYSFKINECELCEDKVVVVENCNNEANARYTRVTSNTKRHCNPKYDASVLLCPSDSEILVKEEASVLADATQNLQSVQETQFLETASGNFALEVVDIVASNESDDDDIIPDTDPSIICGTPADSQPIKRKLPESEGAVKRKSARLDSWLLKKPSVETDGSSASESVLPSSLNTNRKGFKDLFSFRGPKPETNKAFGNLFNSNDSSPQSVSVPKNKEIVSSRTGSLFNTTTNKPSEAGDQKANRTAGLFGNVSGVRSTRSSSSLIADSQEPSTSKNPPSGKRKREVEVSSKAKSHFRATNLFEKRAKRPSVVLEVLIDSDSNDDLEPISKKTSTLTLVDDAPGYQDSPVDVPSKMSLTQFQNAPPKENVTHVKTVRKKMLSH</sequence>
<name>A0AAN9T9R6_9HEMI</name>
<keyword evidence="3" id="KW-1185">Reference proteome</keyword>
<reference evidence="2 3" key="1">
    <citation type="submission" date="2024-03" db="EMBL/GenBank/DDBJ databases">
        <title>Adaptation during the transition from Ophiocordyceps entomopathogen to insect associate is accompanied by gene loss and intensified selection.</title>
        <authorList>
            <person name="Ward C.M."/>
            <person name="Onetto C.A."/>
            <person name="Borneman A.R."/>
        </authorList>
    </citation>
    <scope>NUCLEOTIDE SEQUENCE [LARGE SCALE GENOMIC DNA]</scope>
    <source>
        <strain evidence="2">AWRI1</strain>
        <tissue evidence="2">Single Adult Female</tissue>
    </source>
</reference>
<dbReference type="Proteomes" id="UP001367676">
    <property type="component" value="Unassembled WGS sequence"/>
</dbReference>
<evidence type="ECO:0000313" key="2">
    <source>
        <dbReference type="EMBL" id="KAK7574473.1"/>
    </source>
</evidence>
<organism evidence="2 3">
    <name type="scientific">Parthenolecanium corni</name>
    <dbReference type="NCBI Taxonomy" id="536013"/>
    <lineage>
        <taxon>Eukaryota</taxon>
        <taxon>Metazoa</taxon>
        <taxon>Ecdysozoa</taxon>
        <taxon>Arthropoda</taxon>
        <taxon>Hexapoda</taxon>
        <taxon>Insecta</taxon>
        <taxon>Pterygota</taxon>
        <taxon>Neoptera</taxon>
        <taxon>Paraneoptera</taxon>
        <taxon>Hemiptera</taxon>
        <taxon>Sternorrhyncha</taxon>
        <taxon>Coccoidea</taxon>
        <taxon>Coccidae</taxon>
        <taxon>Parthenolecanium</taxon>
    </lineage>
</organism>
<feature type="compositionally biased region" description="Polar residues" evidence="1">
    <location>
        <begin position="217"/>
        <end position="231"/>
    </location>
</feature>